<dbReference type="Pfam" id="PF08436">
    <property type="entry name" value="DXP_redisom_C"/>
    <property type="match status" value="1"/>
</dbReference>
<name>A0AAU0UMV3_9FIRM</name>
<evidence type="ECO:0000256" key="2">
    <source>
        <dbReference type="ARBA" id="ARBA00006825"/>
    </source>
</evidence>
<evidence type="ECO:0000259" key="12">
    <source>
        <dbReference type="Pfam" id="PF13288"/>
    </source>
</evidence>
<feature type="binding site" evidence="9">
    <location>
        <position position="121"/>
    </location>
    <ligand>
        <name>NADPH</name>
        <dbReference type="ChEBI" id="CHEBI:57783"/>
    </ligand>
</feature>
<dbReference type="KEGG" id="dbc:MFMK1_002080"/>
<feature type="binding site" evidence="9">
    <location>
        <position position="172"/>
    </location>
    <ligand>
        <name>1-deoxy-D-xylulose 5-phosphate</name>
        <dbReference type="ChEBI" id="CHEBI:57792"/>
    </ligand>
</feature>
<feature type="domain" description="DXP reductoisomerase C-terminal" evidence="12">
    <location>
        <begin position="257"/>
        <end position="373"/>
    </location>
</feature>
<dbReference type="EMBL" id="CP121694">
    <property type="protein sequence ID" value="WRO22255.1"/>
    <property type="molecule type" value="Genomic_DNA"/>
</dbReference>
<comment type="pathway">
    <text evidence="1 9">Isoprenoid biosynthesis; isopentenyl diphosphate biosynthesis via DXP pathway; isopentenyl diphosphate from 1-deoxy-D-xylulose 5-phosphate: step 1/6.</text>
</comment>
<evidence type="ECO:0000313" key="14">
    <source>
        <dbReference type="Proteomes" id="UP001329915"/>
    </source>
</evidence>
<keyword evidence="9" id="KW-0460">Magnesium</keyword>
<evidence type="ECO:0000256" key="6">
    <source>
        <dbReference type="ARBA" id="ARBA00023211"/>
    </source>
</evidence>
<dbReference type="AlphaFoldDB" id="A0AAU0UMV3"/>
<dbReference type="GO" id="GO:0030604">
    <property type="term" value="F:1-deoxy-D-xylulose-5-phosphate reductoisomerase activity"/>
    <property type="evidence" value="ECO:0007669"/>
    <property type="project" value="UniProtKB-UniRule"/>
</dbReference>
<feature type="binding site" evidence="9">
    <location>
        <position position="122"/>
    </location>
    <ligand>
        <name>1-deoxy-D-xylulose 5-phosphate</name>
        <dbReference type="ChEBI" id="CHEBI:57792"/>
    </ligand>
</feature>
<dbReference type="HAMAP" id="MF_00183">
    <property type="entry name" value="DXP_reductoisom"/>
    <property type="match status" value="1"/>
</dbReference>
<dbReference type="PIRSF" id="PIRSF006205">
    <property type="entry name" value="Dxp_reductismrs"/>
    <property type="match status" value="1"/>
</dbReference>
<dbReference type="GO" id="GO:0051484">
    <property type="term" value="P:isopentenyl diphosphate biosynthetic process, methylerythritol 4-phosphate pathway involved in terpenoid biosynthetic process"/>
    <property type="evidence" value="ECO:0007669"/>
    <property type="project" value="UniProtKB-ARBA"/>
</dbReference>
<comment type="function">
    <text evidence="9">Catalyzes the NADPH-dependent rearrangement and reduction of 1-deoxy-D-xylulose-5-phosphate (DXP) to 2-C-methyl-D-erythritol 4-phosphate (MEP).</text>
</comment>
<comment type="catalytic activity">
    <reaction evidence="8">
        <text>2-C-methyl-D-erythritol 4-phosphate + NADP(+) = 1-deoxy-D-xylulose 5-phosphate + NADPH + H(+)</text>
        <dbReference type="Rhea" id="RHEA:13717"/>
        <dbReference type="ChEBI" id="CHEBI:15378"/>
        <dbReference type="ChEBI" id="CHEBI:57783"/>
        <dbReference type="ChEBI" id="CHEBI:57792"/>
        <dbReference type="ChEBI" id="CHEBI:58262"/>
        <dbReference type="ChEBI" id="CHEBI:58349"/>
        <dbReference type="EC" id="1.1.1.267"/>
    </reaction>
    <physiologicalReaction direction="right-to-left" evidence="8">
        <dbReference type="Rhea" id="RHEA:13719"/>
    </physiologicalReaction>
</comment>
<dbReference type="RefSeq" id="WP_428846304.1">
    <property type="nucleotide sequence ID" value="NZ_CP121694.1"/>
</dbReference>
<accession>A0AAU0UMV3</accession>
<evidence type="ECO:0000256" key="7">
    <source>
        <dbReference type="ARBA" id="ARBA00023229"/>
    </source>
</evidence>
<organism evidence="13 14">
    <name type="scientific">Metallumcola ferriviriculae</name>
    <dbReference type="NCBI Taxonomy" id="3039180"/>
    <lineage>
        <taxon>Bacteria</taxon>
        <taxon>Bacillati</taxon>
        <taxon>Bacillota</taxon>
        <taxon>Clostridia</taxon>
        <taxon>Neomoorellales</taxon>
        <taxon>Desulfitibacteraceae</taxon>
        <taxon>Metallumcola</taxon>
    </lineage>
</organism>
<feature type="binding site" evidence="9">
    <location>
        <position position="149"/>
    </location>
    <ligand>
        <name>Mn(2+)</name>
        <dbReference type="ChEBI" id="CHEBI:29035"/>
    </ligand>
</feature>
<dbReference type="GO" id="GO:0030145">
    <property type="term" value="F:manganese ion binding"/>
    <property type="evidence" value="ECO:0007669"/>
    <property type="project" value="TreeGrafter"/>
</dbReference>
<feature type="binding site" evidence="9">
    <location>
        <position position="36"/>
    </location>
    <ligand>
        <name>NADPH</name>
        <dbReference type="ChEBI" id="CHEBI:57783"/>
    </ligand>
</feature>
<dbReference type="GO" id="GO:0070402">
    <property type="term" value="F:NADPH binding"/>
    <property type="evidence" value="ECO:0007669"/>
    <property type="project" value="InterPro"/>
</dbReference>
<dbReference type="PANTHER" id="PTHR30525">
    <property type="entry name" value="1-DEOXY-D-XYLULOSE 5-PHOSPHATE REDUCTOISOMERASE"/>
    <property type="match status" value="1"/>
</dbReference>
<evidence type="ECO:0000256" key="4">
    <source>
        <dbReference type="ARBA" id="ARBA00022857"/>
    </source>
</evidence>
<comment type="cofactor">
    <cofactor evidence="9">
        <name>Mg(2+)</name>
        <dbReference type="ChEBI" id="CHEBI:18420"/>
    </cofactor>
    <cofactor evidence="9">
        <name>Mn(2+)</name>
        <dbReference type="ChEBI" id="CHEBI:29035"/>
    </cofactor>
</comment>
<dbReference type="InterPro" id="IPR036291">
    <property type="entry name" value="NAD(P)-bd_dom_sf"/>
</dbReference>
<feature type="binding site" evidence="9">
    <location>
        <position position="37"/>
    </location>
    <ligand>
        <name>NADPH</name>
        <dbReference type="ChEBI" id="CHEBI:57783"/>
    </ligand>
</feature>
<proteinExistence type="inferred from homology"/>
<feature type="domain" description="1-deoxy-D-xylulose 5-phosphate reductoisomerase C-terminal" evidence="11">
    <location>
        <begin position="143"/>
        <end position="225"/>
    </location>
</feature>
<dbReference type="SUPFAM" id="SSF51735">
    <property type="entry name" value="NAD(P)-binding Rossmann-fold domains"/>
    <property type="match status" value="1"/>
</dbReference>
<feature type="binding site" evidence="9">
    <location>
        <position position="217"/>
    </location>
    <ligand>
        <name>Mn(2+)</name>
        <dbReference type="ChEBI" id="CHEBI:29035"/>
    </ligand>
</feature>
<dbReference type="SUPFAM" id="SSF55347">
    <property type="entry name" value="Glyceraldehyde-3-phosphate dehydrogenase-like, C-terminal domain"/>
    <property type="match status" value="1"/>
</dbReference>
<feature type="binding site" evidence="9">
    <location>
        <position position="208"/>
    </location>
    <ligand>
        <name>1-deoxy-D-xylulose 5-phosphate</name>
        <dbReference type="ChEBI" id="CHEBI:57792"/>
    </ligand>
</feature>
<dbReference type="NCBIfam" id="NF009114">
    <property type="entry name" value="PRK12464.1"/>
    <property type="match status" value="1"/>
</dbReference>
<evidence type="ECO:0000259" key="10">
    <source>
        <dbReference type="Pfam" id="PF02670"/>
    </source>
</evidence>
<keyword evidence="6 9" id="KW-0464">Manganese</keyword>
<dbReference type="InterPro" id="IPR013512">
    <property type="entry name" value="DXP_reductoisomerase_N"/>
</dbReference>
<dbReference type="Pfam" id="PF02670">
    <property type="entry name" value="DXP_reductoisom"/>
    <property type="match status" value="1"/>
</dbReference>
<comment type="similarity">
    <text evidence="2 9">Belongs to the DXR family.</text>
</comment>
<feature type="binding site" evidence="9">
    <location>
        <position position="149"/>
    </location>
    <ligand>
        <name>1-deoxy-D-xylulose 5-phosphate</name>
        <dbReference type="ChEBI" id="CHEBI:57792"/>
    </ligand>
</feature>
<evidence type="ECO:0000256" key="9">
    <source>
        <dbReference type="HAMAP-Rule" id="MF_00183"/>
    </source>
</evidence>
<dbReference type="InterPro" id="IPR003821">
    <property type="entry name" value="DXP_reductoisomerase"/>
</dbReference>
<dbReference type="Gene3D" id="1.10.1740.10">
    <property type="match status" value="1"/>
</dbReference>
<feature type="binding site" evidence="9">
    <location>
        <position position="214"/>
    </location>
    <ligand>
        <name>1-deoxy-D-xylulose 5-phosphate</name>
        <dbReference type="ChEBI" id="CHEBI:57792"/>
    </ligand>
</feature>
<evidence type="ECO:0000259" key="11">
    <source>
        <dbReference type="Pfam" id="PF08436"/>
    </source>
</evidence>
<keyword evidence="5 9" id="KW-0560">Oxidoreductase</keyword>
<comment type="caution">
    <text evidence="9">Lacks conserved residue(s) required for the propagation of feature annotation.</text>
</comment>
<feature type="binding site" evidence="9">
    <location>
        <position position="123"/>
    </location>
    <ligand>
        <name>NADPH</name>
        <dbReference type="ChEBI" id="CHEBI:57783"/>
    </ligand>
</feature>
<feature type="binding site" evidence="9">
    <location>
        <position position="201"/>
    </location>
    <ligand>
        <name>NADPH</name>
        <dbReference type="ChEBI" id="CHEBI:57783"/>
    </ligand>
</feature>
<dbReference type="FunFam" id="3.40.50.720:FF:000045">
    <property type="entry name" value="1-deoxy-D-xylulose 5-phosphate reductoisomerase"/>
    <property type="match status" value="1"/>
</dbReference>
<feature type="domain" description="1-deoxy-D-xylulose 5-phosphate reductoisomerase N-terminal" evidence="10">
    <location>
        <begin position="4"/>
        <end position="129"/>
    </location>
</feature>
<protein>
    <recommendedName>
        <fullName evidence="9">1-deoxy-D-xylulose 5-phosphate reductoisomerase</fullName>
        <shortName evidence="9">DXP reductoisomerase</shortName>
        <ecNumber evidence="9">1.1.1.267</ecNumber>
    </recommendedName>
    <alternativeName>
        <fullName evidence="9">1-deoxyxylulose-5-phosphate reductoisomerase</fullName>
    </alternativeName>
    <alternativeName>
        <fullName evidence="9">2-C-methyl-D-erythritol 4-phosphate synthase</fullName>
    </alternativeName>
</protein>
<feature type="binding site" evidence="9">
    <location>
        <position position="213"/>
    </location>
    <ligand>
        <name>1-deoxy-D-xylulose 5-phosphate</name>
        <dbReference type="ChEBI" id="CHEBI:57792"/>
    </ligand>
</feature>
<keyword evidence="3 9" id="KW-0479">Metal-binding</keyword>
<dbReference type="InterPro" id="IPR013644">
    <property type="entry name" value="DXP_reductoisomerase_C"/>
</dbReference>
<feature type="binding site" evidence="9">
    <location>
        <position position="148"/>
    </location>
    <ligand>
        <name>1-deoxy-D-xylulose 5-phosphate</name>
        <dbReference type="ChEBI" id="CHEBI:57792"/>
    </ligand>
</feature>
<keyword evidence="14" id="KW-1185">Reference proteome</keyword>
<evidence type="ECO:0000313" key="13">
    <source>
        <dbReference type="EMBL" id="WRO22255.1"/>
    </source>
</evidence>
<dbReference type="PANTHER" id="PTHR30525:SF0">
    <property type="entry name" value="1-DEOXY-D-XYLULOSE 5-PHOSPHATE REDUCTOISOMERASE, CHLOROPLASTIC"/>
    <property type="match status" value="1"/>
</dbReference>
<keyword evidence="4 9" id="KW-0521">NADP</keyword>
<dbReference type="Proteomes" id="UP001329915">
    <property type="component" value="Chromosome"/>
</dbReference>
<evidence type="ECO:0000256" key="1">
    <source>
        <dbReference type="ARBA" id="ARBA00005094"/>
    </source>
</evidence>
<dbReference type="Gene3D" id="3.40.50.720">
    <property type="entry name" value="NAD(P)-binding Rossmann-like Domain"/>
    <property type="match status" value="1"/>
</dbReference>
<dbReference type="EC" id="1.1.1.267" evidence="9"/>
<feature type="binding site" evidence="9">
    <location>
        <position position="13"/>
    </location>
    <ligand>
        <name>NADPH</name>
        <dbReference type="ChEBI" id="CHEBI:57783"/>
    </ligand>
</feature>
<reference evidence="13 14" key="1">
    <citation type="submission" date="2023-04" db="EMBL/GenBank/DDBJ databases">
        <authorList>
            <person name="Hsu D."/>
        </authorList>
    </citation>
    <scope>NUCLEOTIDE SEQUENCE [LARGE SCALE GENOMIC DNA]</scope>
    <source>
        <strain evidence="13 14">MK1</strain>
    </source>
</reference>
<sequence length="384" mass="41762">MLKIAVLGSSGSIGRQTLAVADKHKKIEIVALAVNRNIQLLERQVRQLRPAYAVVYDHGAAVEFKKRVSDLKTNVLEGMNGLEEVASLPEVDVVVTAVSGAIGLKPTVAAIKMGKTIALANKETLVTAGSIVMNLAQDYQAKIIPVDSEHSAIFQCLQGEKQALDKIILTASGGPFRGWTKERLKGVSPTQALKHPNWNMGRKISIDSATLMNKGLEVIEAHWLFNVSYDSIQVVVHPQSIIHSAVSFVDGSILAHMGVTDMRIPIQYALSYPHRWVGLLKPLDLAEVGELTFEKPDLEGFPTLKLAFTAGRIGGTMPAVLNAANEVAVEAFLKNEIGFLDIAAVVERAMEKHQVNNNPNLDDIFQVDADTRESVSHMIEAKGR</sequence>
<dbReference type="InterPro" id="IPR036169">
    <property type="entry name" value="DXPR_C_sf"/>
</dbReference>
<evidence type="ECO:0000256" key="3">
    <source>
        <dbReference type="ARBA" id="ARBA00022723"/>
    </source>
</evidence>
<feature type="binding site" evidence="9">
    <location>
        <position position="147"/>
    </location>
    <ligand>
        <name>Mn(2+)</name>
        <dbReference type="ChEBI" id="CHEBI:29035"/>
    </ligand>
</feature>
<dbReference type="SUPFAM" id="SSF69055">
    <property type="entry name" value="1-deoxy-D-xylulose-5-phosphate reductoisomerase, C-terminal domain"/>
    <property type="match status" value="1"/>
</dbReference>
<feature type="binding site" evidence="9">
    <location>
        <position position="195"/>
    </location>
    <ligand>
        <name>1-deoxy-D-xylulose 5-phosphate</name>
        <dbReference type="ChEBI" id="CHEBI:57792"/>
    </ligand>
</feature>
<dbReference type="NCBIfam" id="TIGR00243">
    <property type="entry name" value="Dxr"/>
    <property type="match status" value="1"/>
</dbReference>
<dbReference type="InterPro" id="IPR026877">
    <property type="entry name" value="DXPR_C"/>
</dbReference>
<feature type="binding site" evidence="9">
    <location>
        <position position="217"/>
    </location>
    <ligand>
        <name>1-deoxy-D-xylulose 5-phosphate</name>
        <dbReference type="ChEBI" id="CHEBI:57792"/>
    </ligand>
</feature>
<gene>
    <name evidence="9" type="primary">dxr</name>
    <name evidence="13" type="ORF">MFMK1_002080</name>
</gene>
<evidence type="ECO:0000256" key="5">
    <source>
        <dbReference type="ARBA" id="ARBA00023002"/>
    </source>
</evidence>
<keyword evidence="7 9" id="KW-0414">Isoprene biosynthesis</keyword>
<dbReference type="Pfam" id="PF13288">
    <property type="entry name" value="DXPR_C"/>
    <property type="match status" value="1"/>
</dbReference>
<feature type="binding site" evidence="9">
    <location>
        <position position="12"/>
    </location>
    <ligand>
        <name>NADPH</name>
        <dbReference type="ChEBI" id="CHEBI:57783"/>
    </ligand>
</feature>
<feature type="binding site" evidence="9">
    <location>
        <position position="11"/>
    </location>
    <ligand>
        <name>NADPH</name>
        <dbReference type="ChEBI" id="CHEBI:57783"/>
    </ligand>
</feature>
<evidence type="ECO:0000256" key="8">
    <source>
        <dbReference type="ARBA" id="ARBA00048543"/>
    </source>
</evidence>